<keyword evidence="2" id="KW-0547">Nucleotide-binding</keyword>
<dbReference type="GO" id="GO:0005524">
    <property type="term" value="F:ATP binding"/>
    <property type="evidence" value="ECO:0007669"/>
    <property type="project" value="UniProtKB-KW"/>
</dbReference>
<dbReference type="CDD" id="cd10147">
    <property type="entry name" value="Wzt_C-like"/>
    <property type="match status" value="1"/>
</dbReference>
<evidence type="ECO:0000313" key="3">
    <source>
        <dbReference type="Proteomes" id="UP000321583"/>
    </source>
</evidence>
<dbReference type="Proteomes" id="UP000321583">
    <property type="component" value="Unassembled WGS sequence"/>
</dbReference>
<keyword evidence="3" id="KW-1185">Reference proteome</keyword>
<dbReference type="EMBL" id="VLJS01000123">
    <property type="protein sequence ID" value="TWH02851.1"/>
    <property type="molecule type" value="Genomic_DNA"/>
</dbReference>
<evidence type="ECO:0000313" key="2">
    <source>
        <dbReference type="EMBL" id="TWH02851.1"/>
    </source>
</evidence>
<name>A0A562D0U8_9GAMM</name>
<dbReference type="Gene3D" id="2.70.50.60">
    <property type="entry name" value="abc- transporter (atp binding component) like domain"/>
    <property type="match status" value="1"/>
</dbReference>
<evidence type="ECO:0000259" key="1">
    <source>
        <dbReference type="Pfam" id="PF14524"/>
    </source>
</evidence>
<reference evidence="2 3" key="1">
    <citation type="submission" date="2019-07" db="EMBL/GenBank/DDBJ databases">
        <title>Genome sequencing of lignin-degrading bacterial isolates.</title>
        <authorList>
            <person name="Gladden J."/>
        </authorList>
    </citation>
    <scope>NUCLEOTIDE SEQUENCE [LARGE SCALE GENOMIC DNA]</scope>
    <source>
        <strain evidence="2 3">J19</strain>
    </source>
</reference>
<organism evidence="2 3">
    <name type="scientific">Pseudoxanthomonas taiwanensis J19</name>
    <dbReference type="NCBI Taxonomy" id="935569"/>
    <lineage>
        <taxon>Bacteria</taxon>
        <taxon>Pseudomonadati</taxon>
        <taxon>Pseudomonadota</taxon>
        <taxon>Gammaproteobacteria</taxon>
        <taxon>Lysobacterales</taxon>
        <taxon>Lysobacteraceae</taxon>
        <taxon>Pseudoxanthomonas</taxon>
    </lineage>
</organism>
<proteinExistence type="predicted"/>
<sequence>MVRPIFGITLKTKEGLTVYGTNSEMAGMGDALAAGDGVVACSFELNCAPGDYFLSFGIASRDGNGEVVPHDRRYDSVHLCVESSDAFLGITDLKAELQVL</sequence>
<dbReference type="AlphaFoldDB" id="A0A562D0U8"/>
<keyword evidence="2" id="KW-0067">ATP-binding</keyword>
<dbReference type="InterPro" id="IPR029439">
    <property type="entry name" value="Wzt_C"/>
</dbReference>
<accession>A0A562D0U8</accession>
<feature type="domain" description="Wzt C-terminal" evidence="1">
    <location>
        <begin position="3"/>
        <end position="93"/>
    </location>
</feature>
<comment type="caution">
    <text evidence="2">The sequence shown here is derived from an EMBL/GenBank/DDBJ whole genome shotgun (WGS) entry which is preliminary data.</text>
</comment>
<gene>
    <name evidence="2" type="ORF">L613_008900000020</name>
</gene>
<protein>
    <submittedName>
        <fullName evidence="2">Lipopolysaccharide transport system ATP-binding protein</fullName>
    </submittedName>
</protein>
<dbReference type="Pfam" id="PF14524">
    <property type="entry name" value="Wzt_C"/>
    <property type="match status" value="1"/>
</dbReference>